<sequence length="289" mass="32029">MKKIFLTLSVAAMFVACKNNDSKVNSEASQEGLDASYAFGMTLAEQIEGFKNNPANKDSINYSEVEKGVKDYFNNEEKMSSYAYGINIAKQINGVLENEMLKDGLSRDEIIKGFSDYLNKKETRIKKDSVEIVMTSYANNQQKKMQLEQAKEAKENKEKGKEFIAEKTKDPAVKTTQSGLAYKVLNEGSGDNVKIGDHVKIKYTGKTIDGKVFDSSEQNQPEGIDFLLQDGALIPGWVEGLQLMKVGSKYEFYIPAELAYGDSKAGEDIAPGSTLIFDVEVVSKDTPKK</sequence>
<evidence type="ECO:0000256" key="5">
    <source>
        <dbReference type="PROSITE-ProRule" id="PRU00277"/>
    </source>
</evidence>
<dbReference type="Proteomes" id="UP000287701">
    <property type="component" value="Chromosome"/>
</dbReference>
<evidence type="ECO:0000313" key="10">
    <source>
        <dbReference type="Proteomes" id="UP000287701"/>
    </source>
</evidence>
<dbReference type="PANTHER" id="PTHR43811:SF19">
    <property type="entry name" value="39 KDA FK506-BINDING NUCLEAR PROTEIN"/>
    <property type="match status" value="1"/>
</dbReference>
<reference evidence="9 10" key="1">
    <citation type="submission" date="2019-01" db="EMBL/GenBank/DDBJ databases">
        <title>Whole Genome of Ornithobacterium rhinotracheale FARPER-174b.</title>
        <authorList>
            <person name="Tataje-Lavanda L.A."/>
            <person name="Montalvan A."/>
            <person name="Montesinos R."/>
            <person name="Zimic M."/>
            <person name="Fernandez-Sanchez M."/>
            <person name="Fernandez-Diaz M."/>
        </authorList>
    </citation>
    <scope>NUCLEOTIDE SEQUENCE [LARGE SCALE GENOMIC DNA]</scope>
    <source>
        <strain evidence="9 10">FARPER-174b</strain>
    </source>
</reference>
<dbReference type="SUPFAM" id="SSF54534">
    <property type="entry name" value="FKBP-like"/>
    <property type="match status" value="1"/>
</dbReference>
<evidence type="ECO:0000256" key="6">
    <source>
        <dbReference type="RuleBase" id="RU003915"/>
    </source>
</evidence>
<name>A0A3R5Y3C4_ORNRH</name>
<dbReference type="Pfam" id="PF01346">
    <property type="entry name" value="FKBP_N"/>
    <property type="match status" value="1"/>
</dbReference>
<feature type="domain" description="PPIase FKBP-type" evidence="8">
    <location>
        <begin position="196"/>
        <end position="285"/>
    </location>
</feature>
<accession>A0A3R5Y3C4</accession>
<proteinExistence type="inferred from homology"/>
<protein>
    <recommendedName>
        <fullName evidence="6">Peptidyl-prolyl cis-trans isomerase</fullName>
        <ecNumber evidence="6">5.2.1.8</ecNumber>
    </recommendedName>
</protein>
<dbReference type="PANTHER" id="PTHR43811">
    <property type="entry name" value="FKBP-TYPE PEPTIDYL-PROLYL CIS-TRANS ISOMERASE FKPA"/>
    <property type="match status" value="1"/>
</dbReference>
<dbReference type="EC" id="5.2.1.8" evidence="6"/>
<dbReference type="InterPro" id="IPR000774">
    <property type="entry name" value="PPIase_FKBP_N"/>
</dbReference>
<dbReference type="GO" id="GO:0006457">
    <property type="term" value="P:protein folding"/>
    <property type="evidence" value="ECO:0007669"/>
    <property type="project" value="InterPro"/>
</dbReference>
<dbReference type="AlphaFoldDB" id="A0A3R5Y3C4"/>
<keyword evidence="3 5" id="KW-0697">Rotamase</keyword>
<evidence type="ECO:0000313" key="9">
    <source>
        <dbReference type="EMBL" id="QAR30720.1"/>
    </source>
</evidence>
<evidence type="ECO:0000256" key="2">
    <source>
        <dbReference type="ARBA" id="ARBA00006577"/>
    </source>
</evidence>
<keyword evidence="4 5" id="KW-0413">Isomerase</keyword>
<dbReference type="OrthoDB" id="9814548at2"/>
<dbReference type="GO" id="GO:0003755">
    <property type="term" value="F:peptidyl-prolyl cis-trans isomerase activity"/>
    <property type="evidence" value="ECO:0007669"/>
    <property type="project" value="UniProtKB-UniRule"/>
</dbReference>
<comment type="catalytic activity">
    <reaction evidence="1 5 6">
        <text>[protein]-peptidylproline (omega=180) = [protein]-peptidylproline (omega=0)</text>
        <dbReference type="Rhea" id="RHEA:16237"/>
        <dbReference type="Rhea" id="RHEA-COMP:10747"/>
        <dbReference type="Rhea" id="RHEA-COMP:10748"/>
        <dbReference type="ChEBI" id="CHEBI:83833"/>
        <dbReference type="ChEBI" id="CHEBI:83834"/>
        <dbReference type="EC" id="5.2.1.8"/>
    </reaction>
</comment>
<dbReference type="RefSeq" id="WP_128501197.1">
    <property type="nucleotide sequence ID" value="NZ_CP035107.1"/>
</dbReference>
<evidence type="ECO:0000256" key="1">
    <source>
        <dbReference type="ARBA" id="ARBA00000971"/>
    </source>
</evidence>
<keyword evidence="7" id="KW-0175">Coiled coil</keyword>
<dbReference type="PROSITE" id="PS50059">
    <property type="entry name" value="FKBP_PPIASE"/>
    <property type="match status" value="1"/>
</dbReference>
<evidence type="ECO:0000256" key="4">
    <source>
        <dbReference type="ARBA" id="ARBA00023235"/>
    </source>
</evidence>
<evidence type="ECO:0000256" key="3">
    <source>
        <dbReference type="ARBA" id="ARBA00023110"/>
    </source>
</evidence>
<dbReference type="InterPro" id="IPR001179">
    <property type="entry name" value="PPIase_FKBP_dom"/>
</dbReference>
<comment type="similarity">
    <text evidence="2 6">Belongs to the FKBP-type PPIase family.</text>
</comment>
<evidence type="ECO:0000256" key="7">
    <source>
        <dbReference type="SAM" id="Coils"/>
    </source>
</evidence>
<dbReference type="Gene3D" id="1.10.287.460">
    <property type="entry name" value="Peptidyl-prolyl cis-trans isomerase, FKBP-type, N-terminal domain"/>
    <property type="match status" value="1"/>
</dbReference>
<organism evidence="9 10">
    <name type="scientific">Ornithobacterium rhinotracheale</name>
    <dbReference type="NCBI Taxonomy" id="28251"/>
    <lineage>
        <taxon>Bacteria</taxon>
        <taxon>Pseudomonadati</taxon>
        <taxon>Bacteroidota</taxon>
        <taxon>Flavobacteriia</taxon>
        <taxon>Flavobacteriales</taxon>
        <taxon>Weeksellaceae</taxon>
        <taxon>Ornithobacterium</taxon>
    </lineage>
</organism>
<dbReference type="Gene3D" id="3.10.50.40">
    <property type="match status" value="1"/>
</dbReference>
<evidence type="ECO:0000259" key="8">
    <source>
        <dbReference type="PROSITE" id="PS50059"/>
    </source>
</evidence>
<feature type="coiled-coil region" evidence="7">
    <location>
        <begin position="137"/>
        <end position="167"/>
    </location>
</feature>
<dbReference type="PROSITE" id="PS51257">
    <property type="entry name" value="PROKAR_LIPOPROTEIN"/>
    <property type="match status" value="1"/>
</dbReference>
<dbReference type="InterPro" id="IPR046357">
    <property type="entry name" value="PPIase_dom_sf"/>
</dbReference>
<dbReference type="EMBL" id="CP035107">
    <property type="protein sequence ID" value="QAR30720.1"/>
    <property type="molecule type" value="Genomic_DNA"/>
</dbReference>
<gene>
    <name evidence="9" type="ORF">EQP59_04885</name>
</gene>
<dbReference type="Pfam" id="PF00254">
    <property type="entry name" value="FKBP_C"/>
    <property type="match status" value="1"/>
</dbReference>
<dbReference type="InterPro" id="IPR036944">
    <property type="entry name" value="PPIase_FKBP_N_sf"/>
</dbReference>